<dbReference type="Pfam" id="PF07833">
    <property type="entry name" value="Cu_amine_oxidN1"/>
    <property type="match status" value="1"/>
</dbReference>
<feature type="region of interest" description="Disordered" evidence="1">
    <location>
        <begin position="187"/>
        <end position="211"/>
    </location>
</feature>
<accession>A0A4Y6V0E2</accession>
<name>A0A4Y6V0E2_SACBS</name>
<feature type="compositionally biased region" description="Polar residues" evidence="1">
    <location>
        <begin position="187"/>
        <end position="208"/>
    </location>
</feature>
<proteinExistence type="predicted"/>
<dbReference type="InterPro" id="IPR002509">
    <property type="entry name" value="NODB_dom"/>
</dbReference>
<dbReference type="InterPro" id="IPR036582">
    <property type="entry name" value="Mao_N_sf"/>
</dbReference>
<feature type="domain" description="NodB homology" evidence="2">
    <location>
        <begin position="211"/>
        <end position="397"/>
    </location>
</feature>
<dbReference type="Pfam" id="PF01522">
    <property type="entry name" value="Polysacc_deac_1"/>
    <property type="match status" value="1"/>
</dbReference>
<evidence type="ECO:0000313" key="4">
    <source>
        <dbReference type="Proteomes" id="UP000316968"/>
    </source>
</evidence>
<dbReference type="InterPro" id="IPR012854">
    <property type="entry name" value="Cu_amine_oxidase-like_N"/>
</dbReference>
<dbReference type="PANTHER" id="PTHR10587:SF125">
    <property type="entry name" value="POLYSACCHARIDE DEACETYLASE YHEN-RELATED"/>
    <property type="match status" value="1"/>
</dbReference>
<sequence>MKIPYNPASWTIPCAKRSSRRKKTEVSEMKKIDWQRMLRTGGLMFLVAVLLLAAAPLKTEAAGTREILLGYNDELTGIKAEMNAGSVYVPLRETAQKLQLKVGGTTEQVLVSGSKHSIVIVPGKQQAVSGAKTSSLKTYVSAGRLMVPVSLFKGTFNYAIAYDASVPLVRITSGKQKLNLQSFIEQNRAKPSQQPGKPQDKPQTSKPVSSKPIYLTFDDGPTAHTNELLDILAQYDARGTFFMLGPNIASYPKSVKRLIASGSAAGLHGMTHVKNKFYASPESALAEMKQDNDALYKAAGVKSSLIRTPYGSKPYFKQAYRDKVLSAGFRLWDWNVDSEDWKYKADHTRVIRSVLDQINTLERQGTVPVVLMHDQAATLKVLPEVLKTLKSKGYTFEVIDSGMTPVNFWHDKR</sequence>
<dbReference type="KEGG" id="saca:FFV09_15560"/>
<keyword evidence="4" id="KW-1185">Reference proteome</keyword>
<protein>
    <submittedName>
        <fullName evidence="3">Polysaccharide deacetylase family protein</fullName>
    </submittedName>
</protein>
<evidence type="ECO:0000256" key="1">
    <source>
        <dbReference type="SAM" id="MobiDB-lite"/>
    </source>
</evidence>
<dbReference type="InterPro" id="IPR011330">
    <property type="entry name" value="Glyco_hydro/deAcase_b/a-brl"/>
</dbReference>
<reference evidence="3 4" key="1">
    <citation type="submission" date="2019-06" db="EMBL/GenBank/DDBJ databases">
        <title>Saccharibacillus brassicae sp. nov., an endophytic bacterium isolated from Chinese cabbage seeds (Brassica pekinensis).</title>
        <authorList>
            <person name="Jiang L."/>
            <person name="Lee J."/>
            <person name="Kim S.W."/>
        </authorList>
    </citation>
    <scope>NUCLEOTIDE SEQUENCE [LARGE SCALE GENOMIC DNA]</scope>
    <source>
        <strain evidence="4">KCTC 43072 / ATSA2</strain>
    </source>
</reference>
<dbReference type="Gene3D" id="3.20.20.370">
    <property type="entry name" value="Glycoside hydrolase/deacetylase"/>
    <property type="match status" value="1"/>
</dbReference>
<dbReference type="Proteomes" id="UP000316968">
    <property type="component" value="Chromosome"/>
</dbReference>
<dbReference type="GO" id="GO:0005975">
    <property type="term" value="P:carbohydrate metabolic process"/>
    <property type="evidence" value="ECO:0007669"/>
    <property type="project" value="InterPro"/>
</dbReference>
<dbReference type="CDD" id="cd10944">
    <property type="entry name" value="CE4_SmPgdA_like"/>
    <property type="match status" value="1"/>
</dbReference>
<dbReference type="PROSITE" id="PS51677">
    <property type="entry name" value="NODB"/>
    <property type="match status" value="1"/>
</dbReference>
<dbReference type="AlphaFoldDB" id="A0A4Y6V0E2"/>
<evidence type="ECO:0000259" key="2">
    <source>
        <dbReference type="PROSITE" id="PS51677"/>
    </source>
</evidence>
<dbReference type="OrthoDB" id="258610at2"/>
<dbReference type="PANTHER" id="PTHR10587">
    <property type="entry name" value="GLYCOSYL TRANSFERASE-RELATED"/>
    <property type="match status" value="1"/>
</dbReference>
<evidence type="ECO:0000313" key="3">
    <source>
        <dbReference type="EMBL" id="QDH22136.1"/>
    </source>
</evidence>
<organism evidence="3 4">
    <name type="scientific">Saccharibacillus brassicae</name>
    <dbReference type="NCBI Taxonomy" id="2583377"/>
    <lineage>
        <taxon>Bacteria</taxon>
        <taxon>Bacillati</taxon>
        <taxon>Bacillota</taxon>
        <taxon>Bacilli</taxon>
        <taxon>Bacillales</taxon>
        <taxon>Paenibacillaceae</taxon>
        <taxon>Saccharibacillus</taxon>
    </lineage>
</organism>
<dbReference type="InterPro" id="IPR050248">
    <property type="entry name" value="Polysacc_deacetylase_ArnD"/>
</dbReference>
<gene>
    <name evidence="3" type="ORF">FFV09_15560</name>
</gene>
<dbReference type="EMBL" id="CP041217">
    <property type="protein sequence ID" value="QDH22136.1"/>
    <property type="molecule type" value="Genomic_DNA"/>
</dbReference>
<dbReference type="SUPFAM" id="SSF55383">
    <property type="entry name" value="Copper amine oxidase, domain N"/>
    <property type="match status" value="1"/>
</dbReference>
<dbReference type="GO" id="GO:0016810">
    <property type="term" value="F:hydrolase activity, acting on carbon-nitrogen (but not peptide) bonds"/>
    <property type="evidence" value="ECO:0007669"/>
    <property type="project" value="InterPro"/>
</dbReference>
<dbReference type="SUPFAM" id="SSF88713">
    <property type="entry name" value="Glycoside hydrolase/deacetylase"/>
    <property type="match status" value="1"/>
</dbReference>